<comment type="caution">
    <text evidence="3">The sequence shown here is derived from an EMBL/GenBank/DDBJ whole genome shotgun (WGS) entry which is preliminary data.</text>
</comment>
<reference evidence="3 4" key="1">
    <citation type="submission" date="2024-04" db="EMBL/GenBank/DDBJ databases">
        <title>Genome assembly C_amara_ONT_v2.</title>
        <authorList>
            <person name="Yant L."/>
            <person name="Moore C."/>
            <person name="Slenker M."/>
        </authorList>
    </citation>
    <scope>NUCLEOTIDE SEQUENCE [LARGE SCALE GENOMIC DNA]</scope>
    <source>
        <tissue evidence="3">Leaf</tissue>
    </source>
</reference>
<dbReference type="Pfam" id="PF04646">
    <property type="entry name" value="DUF604"/>
    <property type="match status" value="1"/>
</dbReference>
<proteinExistence type="predicted"/>
<keyword evidence="4" id="KW-1185">Reference proteome</keyword>
<accession>A0ABD1AT48</accession>
<dbReference type="Proteomes" id="UP001558713">
    <property type="component" value="Unassembled WGS sequence"/>
</dbReference>
<dbReference type="PANTHER" id="PTHR10811">
    <property type="entry name" value="FRINGE-RELATED"/>
    <property type="match status" value="1"/>
</dbReference>
<organism evidence="3 4">
    <name type="scientific">Cardamine amara subsp. amara</name>
    <dbReference type="NCBI Taxonomy" id="228776"/>
    <lineage>
        <taxon>Eukaryota</taxon>
        <taxon>Viridiplantae</taxon>
        <taxon>Streptophyta</taxon>
        <taxon>Embryophyta</taxon>
        <taxon>Tracheophyta</taxon>
        <taxon>Spermatophyta</taxon>
        <taxon>Magnoliopsida</taxon>
        <taxon>eudicotyledons</taxon>
        <taxon>Gunneridae</taxon>
        <taxon>Pentapetalae</taxon>
        <taxon>rosids</taxon>
        <taxon>malvids</taxon>
        <taxon>Brassicales</taxon>
        <taxon>Brassicaceae</taxon>
        <taxon>Cardamineae</taxon>
        <taxon>Cardamine</taxon>
    </lineage>
</organism>
<dbReference type="Gene3D" id="3.90.550.50">
    <property type="match status" value="1"/>
</dbReference>
<feature type="transmembrane region" description="Helical" evidence="2">
    <location>
        <begin position="26"/>
        <end position="53"/>
    </location>
</feature>
<keyword evidence="2" id="KW-1133">Transmembrane helix</keyword>
<keyword evidence="2" id="KW-0472">Membrane</keyword>
<protein>
    <submittedName>
        <fullName evidence="3">Uncharacterized protein</fullName>
    </submittedName>
</protein>
<dbReference type="AlphaFoldDB" id="A0ABD1AT48"/>
<evidence type="ECO:0000256" key="2">
    <source>
        <dbReference type="SAM" id="Phobius"/>
    </source>
</evidence>
<evidence type="ECO:0000313" key="3">
    <source>
        <dbReference type="EMBL" id="KAL1209936.1"/>
    </source>
</evidence>
<evidence type="ECO:0000256" key="1">
    <source>
        <dbReference type="SAM" id="MobiDB-lite"/>
    </source>
</evidence>
<feature type="compositionally biased region" description="Polar residues" evidence="1">
    <location>
        <begin position="516"/>
        <end position="528"/>
    </location>
</feature>
<evidence type="ECO:0000313" key="4">
    <source>
        <dbReference type="Proteomes" id="UP001558713"/>
    </source>
</evidence>
<sequence>MAIFDPFKLLHKPPSIFPKTTIKPGYVLSLVAKLLFTICIFISVAMIFFYIIFSCCTDCHRITGHRRLGPENVNSTTNSSSTILRKNQSSEATDVSHIVFGIGGSIQTWKDRSRYPELWWRPNVTRGFVWLDEEPPLNMTWLPTSPPYQVSADTSRFNYTCWYGSRSAIRMARIIKETFELGLTSVRWFVMGDDDTVFFVENLITVLNKYDHNQMYYIGGNSESVEQDIVHSYAMAYGGGGIVISYPLAAELVKILDGCIDRYASLYGSDQKIEACISEIGVPVTKELGFHQVDIRGNPYGLLAAHPVAPLVSLHHLDYVDPIYPATTQIDALRRLVSAYKTDPSRILQHSFCHDPTRNWFISVSWGYTVQIYPFMVTAKELETPFLTFKSWRTSSSEPFSFDTRPISEDPCERPLVYFLDRVYEVGSGQTCTTYRKHVEMGETQCESPDYSRANSVEFIDINSATKWLPNIWKMAPRRQCCEIVNIEEDSSVINVKIRQFNPFESVTPRSKHPSENITDSVLSTETI</sequence>
<dbReference type="InterPro" id="IPR006740">
    <property type="entry name" value="DUF604"/>
</dbReference>
<feature type="region of interest" description="Disordered" evidence="1">
    <location>
        <begin position="507"/>
        <end position="528"/>
    </location>
</feature>
<keyword evidence="2" id="KW-0812">Transmembrane</keyword>
<gene>
    <name evidence="3" type="ORF">V5N11_020501</name>
</gene>
<dbReference type="FunFam" id="3.90.550.50:FF:000006">
    <property type="entry name" value="Fringe-related protein-like"/>
    <property type="match status" value="1"/>
</dbReference>
<name>A0ABD1AT48_CARAN</name>
<dbReference type="EMBL" id="JBANAX010000402">
    <property type="protein sequence ID" value="KAL1209936.1"/>
    <property type="molecule type" value="Genomic_DNA"/>
</dbReference>